<dbReference type="Proteomes" id="UP000507470">
    <property type="component" value="Unassembled WGS sequence"/>
</dbReference>
<evidence type="ECO:0000313" key="2">
    <source>
        <dbReference type="Proteomes" id="UP000507470"/>
    </source>
</evidence>
<gene>
    <name evidence="1" type="ORF">MCOR_49689</name>
</gene>
<proteinExistence type="predicted"/>
<dbReference type="AlphaFoldDB" id="A0A6J8EDK3"/>
<reference evidence="1 2" key="1">
    <citation type="submission" date="2020-06" db="EMBL/GenBank/DDBJ databases">
        <authorList>
            <person name="Li R."/>
            <person name="Bekaert M."/>
        </authorList>
    </citation>
    <scope>NUCLEOTIDE SEQUENCE [LARGE SCALE GENOMIC DNA]</scope>
    <source>
        <strain evidence="2">wild</strain>
    </source>
</reference>
<protein>
    <submittedName>
        <fullName evidence="1">Uncharacterized protein</fullName>
    </submittedName>
</protein>
<accession>A0A6J8EDK3</accession>
<dbReference type="OrthoDB" id="10062389at2759"/>
<sequence>MKTTYSKIHDVNDSKWVLMIPSVRAGSRAVDFFEKAWSKAFRRDRSMREKFITVTFPDAALTYYLYLPPERCNKIDINRIRIGERDMVIGFEEHHIRHWTKQKLHQSKPNTVLQDIFRWCDDNKMAVNVSKTKAICIGSKQILKLSVTSNENINLAINRQQIKESICEKVLGIFVDASLS</sequence>
<organism evidence="1 2">
    <name type="scientific">Mytilus coruscus</name>
    <name type="common">Sea mussel</name>
    <dbReference type="NCBI Taxonomy" id="42192"/>
    <lineage>
        <taxon>Eukaryota</taxon>
        <taxon>Metazoa</taxon>
        <taxon>Spiralia</taxon>
        <taxon>Lophotrochozoa</taxon>
        <taxon>Mollusca</taxon>
        <taxon>Bivalvia</taxon>
        <taxon>Autobranchia</taxon>
        <taxon>Pteriomorphia</taxon>
        <taxon>Mytilida</taxon>
        <taxon>Mytiloidea</taxon>
        <taxon>Mytilidae</taxon>
        <taxon>Mytilinae</taxon>
        <taxon>Mytilus</taxon>
    </lineage>
</organism>
<dbReference type="EMBL" id="CACVKT020008728">
    <property type="protein sequence ID" value="CAC5417141.1"/>
    <property type="molecule type" value="Genomic_DNA"/>
</dbReference>
<evidence type="ECO:0000313" key="1">
    <source>
        <dbReference type="EMBL" id="CAC5417141.1"/>
    </source>
</evidence>
<name>A0A6J8EDK3_MYTCO</name>
<keyword evidence="2" id="KW-1185">Reference proteome</keyword>